<evidence type="ECO:0000256" key="5">
    <source>
        <dbReference type="ARBA" id="ARBA00022985"/>
    </source>
</evidence>
<keyword evidence="10" id="KW-1185">Reference proteome</keyword>
<evidence type="ECO:0000313" key="9">
    <source>
        <dbReference type="EMBL" id="SEA09584.1"/>
    </source>
</evidence>
<keyword evidence="1" id="KW-1003">Cell membrane</keyword>
<dbReference type="SUPFAM" id="SSF53448">
    <property type="entry name" value="Nucleotide-diphospho-sugar transferases"/>
    <property type="match status" value="1"/>
</dbReference>
<keyword evidence="5" id="KW-0448">Lipopolysaccharide biosynthesis</keyword>
<evidence type="ECO:0000256" key="1">
    <source>
        <dbReference type="ARBA" id="ARBA00022475"/>
    </source>
</evidence>
<dbReference type="Gene3D" id="3.90.550.10">
    <property type="entry name" value="Spore Coat Polysaccharide Biosynthesis Protein SpsA, Chain A"/>
    <property type="match status" value="1"/>
</dbReference>
<evidence type="ECO:0000256" key="6">
    <source>
        <dbReference type="ARBA" id="ARBA00022989"/>
    </source>
</evidence>
<proteinExistence type="predicted"/>
<dbReference type="RefSeq" id="WP_093240514.1">
    <property type="nucleotide sequence ID" value="NZ_FNQF01000003.1"/>
</dbReference>
<evidence type="ECO:0000313" key="10">
    <source>
        <dbReference type="Proteomes" id="UP000198820"/>
    </source>
</evidence>
<keyword evidence="6" id="KW-1133">Transmembrane helix</keyword>
<dbReference type="Proteomes" id="UP000198820">
    <property type="component" value="Unassembled WGS sequence"/>
</dbReference>
<keyword evidence="2" id="KW-0328">Glycosyltransferase</keyword>
<evidence type="ECO:0000259" key="8">
    <source>
        <dbReference type="Pfam" id="PF00535"/>
    </source>
</evidence>
<protein>
    <submittedName>
        <fullName evidence="9">Glycosyltransferase involved in cell wall bisynthesis</fullName>
    </submittedName>
</protein>
<dbReference type="PANTHER" id="PTHR48090:SF3">
    <property type="entry name" value="UNDECAPRENYL-PHOSPHATE 4-DEOXY-4-FORMAMIDO-L-ARABINOSE TRANSFERASE"/>
    <property type="match status" value="1"/>
</dbReference>
<dbReference type="InterPro" id="IPR001173">
    <property type="entry name" value="Glyco_trans_2-like"/>
</dbReference>
<dbReference type="STRING" id="908615.SAMN05421540_103111"/>
<dbReference type="InterPro" id="IPR029044">
    <property type="entry name" value="Nucleotide-diphossugar_trans"/>
</dbReference>
<gene>
    <name evidence="9" type="ORF">SAMN05421540_103111</name>
</gene>
<dbReference type="EMBL" id="FNQF01000003">
    <property type="protein sequence ID" value="SEA09584.1"/>
    <property type="molecule type" value="Genomic_DNA"/>
</dbReference>
<feature type="domain" description="Glycosyltransferase 2-like" evidence="8">
    <location>
        <begin position="7"/>
        <end position="156"/>
    </location>
</feature>
<dbReference type="Pfam" id="PF00535">
    <property type="entry name" value="Glycos_transf_2"/>
    <property type="match status" value="1"/>
</dbReference>
<dbReference type="InterPro" id="IPR050256">
    <property type="entry name" value="Glycosyltransferase_2"/>
</dbReference>
<dbReference type="GO" id="GO:0005886">
    <property type="term" value="C:plasma membrane"/>
    <property type="evidence" value="ECO:0007669"/>
    <property type="project" value="TreeGrafter"/>
</dbReference>
<keyword evidence="4" id="KW-0812">Transmembrane</keyword>
<sequence>MEKYKLTIIIPVFNESENLKRVEREFLDYFKSSKLQSKALFINDGSTDDSLKIIKSICKENERFQYINFDRNYGLSTAIKAGFDHVKTELTGYIDADLQTHPKDFDLLIEHIGEYDLVTGNRSNNRKDSFVKNMSSKIANTIRRWFTNDGMDDTSCPLKIIKTSYAQRIPMFKGLHRFLPAMILLQNGLIKQIEVRHFPRVAGKAKFGLFNRLFGPLIDCFAYMWMKKKYINYKTKS</sequence>
<organism evidence="9 10">
    <name type="scientific">Psychroflexus halocasei</name>
    <dbReference type="NCBI Taxonomy" id="908615"/>
    <lineage>
        <taxon>Bacteria</taxon>
        <taxon>Pseudomonadati</taxon>
        <taxon>Bacteroidota</taxon>
        <taxon>Flavobacteriia</taxon>
        <taxon>Flavobacteriales</taxon>
        <taxon>Flavobacteriaceae</taxon>
        <taxon>Psychroflexus</taxon>
    </lineage>
</organism>
<evidence type="ECO:0000256" key="4">
    <source>
        <dbReference type="ARBA" id="ARBA00022692"/>
    </source>
</evidence>
<dbReference type="CDD" id="cd04179">
    <property type="entry name" value="DPM_DPG-synthase_like"/>
    <property type="match status" value="1"/>
</dbReference>
<evidence type="ECO:0000256" key="3">
    <source>
        <dbReference type="ARBA" id="ARBA00022679"/>
    </source>
</evidence>
<reference evidence="9 10" key="1">
    <citation type="submission" date="2016-10" db="EMBL/GenBank/DDBJ databases">
        <authorList>
            <person name="de Groot N.N."/>
        </authorList>
    </citation>
    <scope>NUCLEOTIDE SEQUENCE [LARGE SCALE GENOMIC DNA]</scope>
    <source>
        <strain evidence="9 10">DSM 23581</strain>
    </source>
</reference>
<dbReference type="GO" id="GO:0009103">
    <property type="term" value="P:lipopolysaccharide biosynthetic process"/>
    <property type="evidence" value="ECO:0007669"/>
    <property type="project" value="UniProtKB-KW"/>
</dbReference>
<dbReference type="PANTHER" id="PTHR48090">
    <property type="entry name" value="UNDECAPRENYL-PHOSPHATE 4-DEOXY-4-FORMAMIDO-L-ARABINOSE TRANSFERASE-RELATED"/>
    <property type="match status" value="1"/>
</dbReference>
<dbReference type="AlphaFoldDB" id="A0A1H3YEZ7"/>
<name>A0A1H3YEZ7_9FLAO</name>
<keyword evidence="7" id="KW-0472">Membrane</keyword>
<dbReference type="GO" id="GO:0099621">
    <property type="term" value="F:undecaprenyl-phosphate 4-deoxy-4-formamido-L-arabinose transferase activity"/>
    <property type="evidence" value="ECO:0007669"/>
    <property type="project" value="TreeGrafter"/>
</dbReference>
<accession>A0A1H3YEZ7</accession>
<keyword evidence="3 9" id="KW-0808">Transferase</keyword>
<evidence type="ECO:0000256" key="2">
    <source>
        <dbReference type="ARBA" id="ARBA00022676"/>
    </source>
</evidence>
<evidence type="ECO:0000256" key="7">
    <source>
        <dbReference type="ARBA" id="ARBA00023136"/>
    </source>
</evidence>